<keyword evidence="3 5" id="KW-0378">Hydrolase</keyword>
<name>A0A495JIZ9_9ACTN</name>
<comment type="similarity">
    <text evidence="1 5">Belongs to the peptidase S8 family.</text>
</comment>
<keyword evidence="11" id="KW-1185">Reference proteome</keyword>
<protein>
    <submittedName>
        <fullName evidence="10">Type VII secretion-associated serine protease mycosin</fullName>
    </submittedName>
</protein>
<sequence length="387" mass="39320">MTPRTIRGVTAVLCATAIAVLPAGPAQADRIRDDQWHLRYLKVTEAHKLSQGAGVTVAVIDTGVDPHADLRNNLLPGTETFPGGTGDGRVDIDSHGTGMAGLIAAHGQSATNGALGIAPKAKILPIRYVRKPGEPDSDNVAKGIEWAIAQKTQVISVSIGGGTSPREARAVRAALAANIVIIAAAGNAPQDYGIGFPASYEGVVAVGASDRTGNRADVSVMGDKMGILAPGVDIYSTSMDNKYRKGTGTSDSTAIVAGAAALIRSRYPDLSAEEVVHRLTATAVDKGAPGHDEEYGDGVLDLMAALTADVPPLAASATPSATASASPSPTASADDALPGDAPEGMSTNTLLVTFAVFLLLAVVIALLVVRSHRRAAGRGGAPPIDPA</sequence>
<dbReference type="PRINTS" id="PR00723">
    <property type="entry name" value="SUBTILISIN"/>
</dbReference>
<dbReference type="AlphaFoldDB" id="A0A495JIZ9"/>
<gene>
    <name evidence="10" type="ORF">BDK92_2876</name>
</gene>
<evidence type="ECO:0000256" key="5">
    <source>
        <dbReference type="PROSITE-ProRule" id="PRU01240"/>
    </source>
</evidence>
<dbReference type="GO" id="GO:0006508">
    <property type="term" value="P:proteolysis"/>
    <property type="evidence" value="ECO:0007669"/>
    <property type="project" value="UniProtKB-KW"/>
</dbReference>
<keyword evidence="7" id="KW-1133">Transmembrane helix</keyword>
<evidence type="ECO:0000313" key="10">
    <source>
        <dbReference type="EMBL" id="RKR88548.1"/>
    </source>
</evidence>
<dbReference type="SUPFAM" id="SSF52743">
    <property type="entry name" value="Subtilisin-like"/>
    <property type="match status" value="1"/>
</dbReference>
<feature type="region of interest" description="Disordered" evidence="6">
    <location>
        <begin position="316"/>
        <end position="340"/>
    </location>
</feature>
<dbReference type="InterPro" id="IPR050131">
    <property type="entry name" value="Peptidase_S8_subtilisin-like"/>
</dbReference>
<dbReference type="InterPro" id="IPR023827">
    <property type="entry name" value="Peptidase_S8_Asp-AS"/>
</dbReference>
<comment type="caution">
    <text evidence="10">The sequence shown here is derived from an EMBL/GenBank/DDBJ whole genome shotgun (WGS) entry which is preliminary data.</text>
</comment>
<feature type="active site" description="Charge relay system" evidence="5">
    <location>
        <position position="250"/>
    </location>
</feature>
<evidence type="ECO:0000259" key="9">
    <source>
        <dbReference type="Pfam" id="PF00082"/>
    </source>
</evidence>
<evidence type="ECO:0000256" key="8">
    <source>
        <dbReference type="SAM" id="SignalP"/>
    </source>
</evidence>
<dbReference type="Proteomes" id="UP000277671">
    <property type="component" value="Unassembled WGS sequence"/>
</dbReference>
<dbReference type="InterPro" id="IPR036852">
    <property type="entry name" value="Peptidase_S8/S53_dom_sf"/>
</dbReference>
<evidence type="ECO:0000256" key="3">
    <source>
        <dbReference type="ARBA" id="ARBA00022801"/>
    </source>
</evidence>
<evidence type="ECO:0000256" key="6">
    <source>
        <dbReference type="SAM" id="MobiDB-lite"/>
    </source>
</evidence>
<feature type="chain" id="PRO_5019868170" evidence="8">
    <location>
        <begin position="29"/>
        <end position="387"/>
    </location>
</feature>
<proteinExistence type="inferred from homology"/>
<evidence type="ECO:0000313" key="11">
    <source>
        <dbReference type="Proteomes" id="UP000277671"/>
    </source>
</evidence>
<feature type="active site" description="Charge relay system" evidence="5">
    <location>
        <position position="61"/>
    </location>
</feature>
<evidence type="ECO:0000256" key="2">
    <source>
        <dbReference type="ARBA" id="ARBA00022670"/>
    </source>
</evidence>
<dbReference type="InterPro" id="IPR015500">
    <property type="entry name" value="Peptidase_S8_subtilisin-rel"/>
</dbReference>
<reference evidence="10 11" key="1">
    <citation type="submission" date="2018-10" db="EMBL/GenBank/DDBJ databases">
        <title>Sequencing the genomes of 1000 actinobacteria strains.</title>
        <authorList>
            <person name="Klenk H.-P."/>
        </authorList>
    </citation>
    <scope>NUCLEOTIDE SEQUENCE [LARGE SCALE GENOMIC DNA]</scope>
    <source>
        <strain evidence="10 11">DSM 45175</strain>
    </source>
</reference>
<keyword evidence="4 5" id="KW-0720">Serine protease</keyword>
<dbReference type="PROSITE" id="PS00136">
    <property type="entry name" value="SUBTILASE_ASP"/>
    <property type="match status" value="1"/>
</dbReference>
<feature type="active site" description="Charge relay system" evidence="5">
    <location>
        <position position="95"/>
    </location>
</feature>
<organism evidence="10 11">
    <name type="scientific">Micromonospora pisi</name>
    <dbReference type="NCBI Taxonomy" id="589240"/>
    <lineage>
        <taxon>Bacteria</taxon>
        <taxon>Bacillati</taxon>
        <taxon>Actinomycetota</taxon>
        <taxon>Actinomycetes</taxon>
        <taxon>Micromonosporales</taxon>
        <taxon>Micromonosporaceae</taxon>
        <taxon>Micromonospora</taxon>
    </lineage>
</organism>
<dbReference type="Pfam" id="PF00082">
    <property type="entry name" value="Peptidase_S8"/>
    <property type="match status" value="1"/>
</dbReference>
<dbReference type="PANTHER" id="PTHR43806:SF11">
    <property type="entry name" value="CEREVISIN-RELATED"/>
    <property type="match status" value="1"/>
</dbReference>
<dbReference type="EMBL" id="RBKT01000001">
    <property type="protein sequence ID" value="RKR88548.1"/>
    <property type="molecule type" value="Genomic_DNA"/>
</dbReference>
<evidence type="ECO:0000256" key="1">
    <source>
        <dbReference type="ARBA" id="ARBA00011073"/>
    </source>
</evidence>
<evidence type="ECO:0000256" key="7">
    <source>
        <dbReference type="SAM" id="Phobius"/>
    </source>
</evidence>
<feature type="compositionally biased region" description="Low complexity" evidence="6">
    <location>
        <begin position="316"/>
        <end position="338"/>
    </location>
</feature>
<dbReference type="Gene3D" id="3.40.50.200">
    <property type="entry name" value="Peptidase S8/S53 domain"/>
    <property type="match status" value="1"/>
</dbReference>
<evidence type="ECO:0000256" key="4">
    <source>
        <dbReference type="ARBA" id="ARBA00022825"/>
    </source>
</evidence>
<dbReference type="PROSITE" id="PS51892">
    <property type="entry name" value="SUBTILASE"/>
    <property type="match status" value="1"/>
</dbReference>
<keyword evidence="7" id="KW-0472">Membrane</keyword>
<dbReference type="GO" id="GO:0004252">
    <property type="term" value="F:serine-type endopeptidase activity"/>
    <property type="evidence" value="ECO:0007669"/>
    <property type="project" value="UniProtKB-UniRule"/>
</dbReference>
<feature type="domain" description="Peptidase S8/S53" evidence="9">
    <location>
        <begin position="52"/>
        <end position="298"/>
    </location>
</feature>
<feature type="signal peptide" evidence="8">
    <location>
        <begin position="1"/>
        <end position="28"/>
    </location>
</feature>
<dbReference type="InterPro" id="IPR000209">
    <property type="entry name" value="Peptidase_S8/S53_dom"/>
</dbReference>
<accession>A0A495JIZ9</accession>
<keyword evidence="2 5" id="KW-0645">Protease</keyword>
<keyword evidence="7" id="KW-0812">Transmembrane</keyword>
<feature type="transmembrane region" description="Helical" evidence="7">
    <location>
        <begin position="350"/>
        <end position="369"/>
    </location>
</feature>
<keyword evidence="8" id="KW-0732">Signal</keyword>
<dbReference type="RefSeq" id="WP_246017032.1">
    <property type="nucleotide sequence ID" value="NZ_RBKT01000001.1"/>
</dbReference>
<dbReference type="PANTHER" id="PTHR43806">
    <property type="entry name" value="PEPTIDASE S8"/>
    <property type="match status" value="1"/>
</dbReference>